<evidence type="ECO:0000313" key="1">
    <source>
        <dbReference type="EMBL" id="NIJ53188.1"/>
    </source>
</evidence>
<proteinExistence type="predicted"/>
<name>A0ABX0UL51_9BACT</name>
<sequence length="296" mass="34706">MNLPKASVDVAINAYGKPYQTAITLLTLLKHSGQWIDKIYFVEEKKQPEPVDFKFIFKMIGQNKIIYYRPLFWFWYNKVNRTLQKFKPYRRAIRYQYAWEKTDKKYLLLIHNDLYFSGDLVGEYLKGIGNHTGIGKIGQCWNCPAHSAGLCDGDKYLYYKPEYAEIMELSVKYPGPPRTRFYTEYIDRAKPWPLPECRLNEYVALVDISKARPDTIPYGKATPFGIINVIDVGVAWFHHLNNLGHTFANFDYDPYATHSWVSLKNAGHEALFNKDLYKYEEEVALKVLMDEFGYRP</sequence>
<comment type="caution">
    <text evidence="1">The sequence shown here is derived from an EMBL/GenBank/DDBJ whole genome shotgun (WGS) entry which is preliminary data.</text>
</comment>
<keyword evidence="2" id="KW-1185">Reference proteome</keyword>
<protein>
    <recommendedName>
        <fullName evidence="3">Glycosyltransferase</fullName>
    </recommendedName>
</protein>
<reference evidence="1 2" key="1">
    <citation type="submission" date="2020-03" db="EMBL/GenBank/DDBJ databases">
        <title>Genomic Encyclopedia of Type Strains, Phase IV (KMG-IV): sequencing the most valuable type-strain genomes for metagenomic binning, comparative biology and taxonomic classification.</title>
        <authorList>
            <person name="Goeker M."/>
        </authorList>
    </citation>
    <scope>NUCLEOTIDE SEQUENCE [LARGE SCALE GENOMIC DNA]</scope>
    <source>
        <strain evidence="1 2">DSM 102865</strain>
    </source>
</reference>
<dbReference type="EMBL" id="JAASQJ010000002">
    <property type="protein sequence ID" value="NIJ53188.1"/>
    <property type="molecule type" value="Genomic_DNA"/>
</dbReference>
<dbReference type="Proteomes" id="UP001179181">
    <property type="component" value="Unassembled WGS sequence"/>
</dbReference>
<dbReference type="RefSeq" id="WP_167270091.1">
    <property type="nucleotide sequence ID" value="NZ_JAASQJ010000002.1"/>
</dbReference>
<gene>
    <name evidence="1" type="ORF">FHS68_002358</name>
</gene>
<accession>A0ABX0UL51</accession>
<evidence type="ECO:0008006" key="3">
    <source>
        <dbReference type="Google" id="ProtNLM"/>
    </source>
</evidence>
<organism evidence="1 2">
    <name type="scientific">Dyadobacter arcticus</name>
    <dbReference type="NCBI Taxonomy" id="1078754"/>
    <lineage>
        <taxon>Bacteria</taxon>
        <taxon>Pseudomonadati</taxon>
        <taxon>Bacteroidota</taxon>
        <taxon>Cytophagia</taxon>
        <taxon>Cytophagales</taxon>
        <taxon>Spirosomataceae</taxon>
        <taxon>Dyadobacter</taxon>
    </lineage>
</organism>
<evidence type="ECO:0000313" key="2">
    <source>
        <dbReference type="Proteomes" id="UP001179181"/>
    </source>
</evidence>